<feature type="region of interest" description="Disordered" evidence="5">
    <location>
        <begin position="1"/>
        <end position="22"/>
    </location>
</feature>
<feature type="transmembrane region" description="Helical" evidence="6">
    <location>
        <begin position="226"/>
        <end position="253"/>
    </location>
</feature>
<dbReference type="EMBL" id="FNUY01000001">
    <property type="protein sequence ID" value="SEF44638.1"/>
    <property type="molecule type" value="Genomic_DNA"/>
</dbReference>
<keyword evidence="9" id="KW-1185">Reference proteome</keyword>
<keyword evidence="2 6" id="KW-0812">Transmembrane</keyword>
<name>A0A1H5S419_9HYPH</name>
<evidence type="ECO:0000256" key="2">
    <source>
        <dbReference type="ARBA" id="ARBA00022692"/>
    </source>
</evidence>
<feature type="transmembrane region" description="Helical" evidence="6">
    <location>
        <begin position="439"/>
        <end position="457"/>
    </location>
</feature>
<keyword evidence="4 6" id="KW-0472">Membrane</keyword>
<feature type="transmembrane region" description="Helical" evidence="6">
    <location>
        <begin position="127"/>
        <end position="144"/>
    </location>
</feature>
<evidence type="ECO:0000259" key="7">
    <source>
        <dbReference type="Pfam" id="PF04932"/>
    </source>
</evidence>
<accession>A0A1H5S419</accession>
<dbReference type="GO" id="GO:0016874">
    <property type="term" value="F:ligase activity"/>
    <property type="evidence" value="ECO:0007669"/>
    <property type="project" value="UniProtKB-KW"/>
</dbReference>
<proteinExistence type="predicted"/>
<feature type="transmembrane region" description="Helical" evidence="6">
    <location>
        <begin position="411"/>
        <end position="432"/>
    </location>
</feature>
<gene>
    <name evidence="8" type="ORF">SAMN04488115_101115</name>
</gene>
<feature type="transmembrane region" description="Helical" evidence="6">
    <location>
        <begin position="42"/>
        <end position="64"/>
    </location>
</feature>
<keyword evidence="3 6" id="KW-1133">Transmembrane helix</keyword>
<evidence type="ECO:0000256" key="1">
    <source>
        <dbReference type="ARBA" id="ARBA00004141"/>
    </source>
</evidence>
<evidence type="ECO:0000313" key="8">
    <source>
        <dbReference type="EMBL" id="SEF44638.1"/>
    </source>
</evidence>
<evidence type="ECO:0000256" key="3">
    <source>
        <dbReference type="ARBA" id="ARBA00022989"/>
    </source>
</evidence>
<feature type="transmembrane region" description="Helical" evidence="6">
    <location>
        <begin position="156"/>
        <end position="173"/>
    </location>
</feature>
<feature type="domain" description="O-antigen ligase-related" evidence="7">
    <location>
        <begin position="222"/>
        <end position="382"/>
    </location>
</feature>
<dbReference type="Proteomes" id="UP000236743">
    <property type="component" value="Unassembled WGS sequence"/>
</dbReference>
<organism evidence="8 9">
    <name type="scientific">Bosea lathyri</name>
    <dbReference type="NCBI Taxonomy" id="1036778"/>
    <lineage>
        <taxon>Bacteria</taxon>
        <taxon>Pseudomonadati</taxon>
        <taxon>Pseudomonadota</taxon>
        <taxon>Alphaproteobacteria</taxon>
        <taxon>Hyphomicrobiales</taxon>
        <taxon>Boseaceae</taxon>
        <taxon>Bosea</taxon>
    </lineage>
</organism>
<reference evidence="8 9" key="1">
    <citation type="submission" date="2016-10" db="EMBL/GenBank/DDBJ databases">
        <authorList>
            <person name="de Groot N.N."/>
        </authorList>
    </citation>
    <scope>NUCLEOTIDE SEQUENCE [LARGE SCALE GENOMIC DNA]</scope>
    <source>
        <strain evidence="8 9">DSM 26656</strain>
    </source>
</reference>
<evidence type="ECO:0000313" key="9">
    <source>
        <dbReference type="Proteomes" id="UP000236743"/>
    </source>
</evidence>
<evidence type="ECO:0000256" key="5">
    <source>
        <dbReference type="SAM" id="MobiDB-lite"/>
    </source>
</evidence>
<protein>
    <submittedName>
        <fullName evidence="8">O-antigen ligase</fullName>
    </submittedName>
</protein>
<dbReference type="Pfam" id="PF04932">
    <property type="entry name" value="Wzy_C"/>
    <property type="match status" value="1"/>
</dbReference>
<feature type="transmembrane region" description="Helical" evidence="6">
    <location>
        <begin position="259"/>
        <end position="278"/>
    </location>
</feature>
<sequence>MQSGVHAGRAAAREPTMPQPDATAITTMPAQAAGRERDFGDYYLLFLCVLLAGYASFGKGFAYIGVPPLFIGEIALGLGLVALMLSGCWLAMMMTLPSLVLLALMAWVVIRTLPYLGIHGVDALRDSVLAVYGVFAFIIVGLILQKPSRLGRMIRIYSGFALFYGFAGAVLAYTTSTLSDILSWPFSGVPVVYVRMGEASVHLCGAAIFVLLGLRRVPLLWTLAMLVGFVMISISRGAMLAFLLPVCAAAVLGGKLHRLMPILTGGGALFAIMLALGLQVELAGGRVIGPTQLVNNFESLLGHSEAANLDGTKTWRLRWWQSIQDYTLHGPYFWAGKGFGVNLAEDDGYVVGQETGGTPVRAPHNAHLNMLARAGVPGLVLWTLTAVTWFAMLMRWMVVARRRGDVDWANLFIWIACYGLSMLINASFDVALEGPMLGIWYWCIIGLGIASTMIYAASLDTQRRSLSALRAPAASSQNLPLKQSLPWGTQR</sequence>
<evidence type="ECO:0000256" key="4">
    <source>
        <dbReference type="ARBA" id="ARBA00023136"/>
    </source>
</evidence>
<dbReference type="InterPro" id="IPR007016">
    <property type="entry name" value="O-antigen_ligase-rel_domated"/>
</dbReference>
<keyword evidence="8" id="KW-0436">Ligase</keyword>
<feature type="transmembrane region" description="Helical" evidence="6">
    <location>
        <begin position="70"/>
        <end position="92"/>
    </location>
</feature>
<dbReference type="AlphaFoldDB" id="A0A1H5S419"/>
<feature type="transmembrane region" description="Helical" evidence="6">
    <location>
        <begin position="193"/>
        <end position="214"/>
    </location>
</feature>
<evidence type="ECO:0000256" key="6">
    <source>
        <dbReference type="SAM" id="Phobius"/>
    </source>
</evidence>
<comment type="subcellular location">
    <subcellularLocation>
        <location evidence="1">Membrane</location>
        <topology evidence="1">Multi-pass membrane protein</topology>
    </subcellularLocation>
</comment>
<dbReference type="GO" id="GO:0016020">
    <property type="term" value="C:membrane"/>
    <property type="evidence" value="ECO:0007669"/>
    <property type="project" value="UniProtKB-SubCell"/>
</dbReference>
<feature type="transmembrane region" description="Helical" evidence="6">
    <location>
        <begin position="99"/>
        <end position="121"/>
    </location>
</feature>
<feature type="transmembrane region" description="Helical" evidence="6">
    <location>
        <begin position="379"/>
        <end position="399"/>
    </location>
</feature>